<dbReference type="AlphaFoldDB" id="A0A518V1Q7"/>
<proteinExistence type="predicted"/>
<keyword evidence="1" id="KW-0614">Plasmid</keyword>
<sequence>MNIYKKAFSRSNSFPLIYNLKIGTRWEGKALDDILWDFGIDYKSHIIKLKRFKDVDYVLYAGVYHISFSEWFMLRRIIELYAPYNNVLVQLPIFRSFFNKDSIEIPRTLEDIVLGNTIFSEPEKGYRGQATHLFFIEETKVYVSIHFSFKNVDIPSHPVNC</sequence>
<gene>
    <name evidence="1" type="ORF">EEL30_00085</name>
</gene>
<dbReference type="OrthoDB" id="9883596at2"/>
<reference evidence="1 2" key="1">
    <citation type="submission" date="2018-11" db="EMBL/GenBank/DDBJ databases">
        <title>Phylogenetic determinants of toxin gene distribution in genomes of Brevibacillus laterosporus.</title>
        <authorList>
            <person name="Glare T.R."/>
            <person name="Durrant A."/>
            <person name="Berry C."/>
            <person name="Palma L."/>
            <person name="Ormskirk M."/>
            <person name="Cox M.O."/>
        </authorList>
    </citation>
    <scope>NUCLEOTIDE SEQUENCE [LARGE SCALE GENOMIC DNA]</scope>
    <source>
        <strain evidence="1 2">1821L</strain>
        <plasmid evidence="1 2">p1821L01</plasmid>
    </source>
</reference>
<organism evidence="1 2">
    <name type="scientific">Brevibacillus laterosporus</name>
    <name type="common">Bacillus laterosporus</name>
    <dbReference type="NCBI Taxonomy" id="1465"/>
    <lineage>
        <taxon>Bacteria</taxon>
        <taxon>Bacillati</taxon>
        <taxon>Bacillota</taxon>
        <taxon>Bacilli</taxon>
        <taxon>Bacillales</taxon>
        <taxon>Paenibacillaceae</taxon>
        <taxon>Brevibacillus</taxon>
    </lineage>
</organism>
<dbReference type="EMBL" id="CP033461">
    <property type="protein sequence ID" value="QDX90921.1"/>
    <property type="molecule type" value="Genomic_DNA"/>
</dbReference>
<keyword evidence="2" id="KW-1185">Reference proteome</keyword>
<geneLocation type="plasmid" evidence="1 2">
    <name>p1821L01</name>
</geneLocation>
<evidence type="ECO:0000313" key="2">
    <source>
        <dbReference type="Proteomes" id="UP000319432"/>
    </source>
</evidence>
<name>A0A518V1Q7_BRELA</name>
<protein>
    <submittedName>
        <fullName evidence="1">Uncharacterized protein</fullName>
    </submittedName>
</protein>
<accession>A0A518V1Q7</accession>
<evidence type="ECO:0000313" key="1">
    <source>
        <dbReference type="EMBL" id="QDX90921.1"/>
    </source>
</evidence>
<dbReference type="Proteomes" id="UP000319432">
    <property type="component" value="Plasmid p1821L01"/>
</dbReference>